<feature type="region of interest" description="Disordered" evidence="1">
    <location>
        <begin position="1"/>
        <end position="42"/>
    </location>
</feature>
<evidence type="ECO:0000313" key="4">
    <source>
        <dbReference type="EMBL" id="GIJ46875.1"/>
    </source>
</evidence>
<comment type="caution">
    <text evidence="4">The sequence shown here is derived from an EMBL/GenBank/DDBJ whole genome shotgun (WGS) entry which is preliminary data.</text>
</comment>
<evidence type="ECO:0000256" key="1">
    <source>
        <dbReference type="SAM" id="MobiDB-lite"/>
    </source>
</evidence>
<feature type="transmembrane region" description="Helical" evidence="2">
    <location>
        <begin position="385"/>
        <end position="404"/>
    </location>
</feature>
<gene>
    <name evidence="4" type="ORF">Val02_37610</name>
</gene>
<keyword evidence="5" id="KW-1185">Reference proteome</keyword>
<feature type="transmembrane region" description="Helical" evidence="2">
    <location>
        <begin position="571"/>
        <end position="589"/>
    </location>
</feature>
<sequence length="821" mass="86734">MTVPLPNVRGPTTLAGRVGRGQGHRSRTRRDRDRPEDEAGSYAAHVPDRSFPAVARRPWVAAAVLTFLVAVAALAVYGVTPPAPRPESAASDEFSAGRAFRHVRRISEEVHVTGSPAADRVREYLVATLTGYGLRVETQETTGVSAARFGDGNLARVRNVIARLPGSAGSTGRLIIVAHYDAVQVSHGANDDGAGTATILEVARIMAAAGTPRNEIVFLLTDAEEAGLNGAEAFADLHPLGRDRAVVLNLEARGSSGPVVMFETSRGNARLIDVFAQAPHPVGSSVAVEVYRLLSNDTDFTPFLKHERFTGLNAAYIDGAYAYHSPQDTAASMSRASLQHHGDNALALVRAFGRADLGPLSRPASGDATYFPLPGGLLARYPAALVWPFAVLALVAVGLLTHLARRRGLTTYPRTLASAGLALVPVVIAVVAVQLLSWELGELRPDYRVVVDPRHPGWFRIGFLTLGAAALFGWYALLRRRIGPVPLAIGALGLLSVFGVVMAAVVPGGSYLTALPALFGAAALIGGLYARPAWARVALRASGPFVAVLILAPIVYLFLPALGISTPAAPVVFAVFLGLAGLPALELLWRPVETPRRRLLGATPALVLLAVAVLATSTALAVDRPGPDNPVPSHLMYALDKDTGTARWVSEELSPTEWTGRYLDGEADLSAAFPVLPDGRLAVGPAQPASLPAPELRVESDTAAGAERHLTLRVVPLRTVRMVAVYAPVGERRVLRATVNGRDTATWLEEPGRFGFQYHGVPAEGIELKLVLAGDRPLALRVLDGSDGLDGLPGFRARPADVGVVGSHSSELVCVARTVTV</sequence>
<protein>
    <submittedName>
        <fullName evidence="4">Aminopeptidase</fullName>
    </submittedName>
</protein>
<dbReference type="Proteomes" id="UP000619260">
    <property type="component" value="Unassembled WGS sequence"/>
</dbReference>
<feature type="transmembrane region" description="Helical" evidence="2">
    <location>
        <begin position="601"/>
        <end position="622"/>
    </location>
</feature>
<dbReference type="AlphaFoldDB" id="A0A8J3YN20"/>
<keyword evidence="4" id="KW-0378">Hydrolase</keyword>
<feature type="transmembrane region" description="Helical" evidence="2">
    <location>
        <begin position="59"/>
        <end position="79"/>
    </location>
</feature>
<feature type="transmembrane region" description="Helical" evidence="2">
    <location>
        <begin position="416"/>
        <end position="438"/>
    </location>
</feature>
<dbReference type="EMBL" id="BOPF01000012">
    <property type="protein sequence ID" value="GIJ46875.1"/>
    <property type="molecule type" value="Genomic_DNA"/>
</dbReference>
<dbReference type="PANTHER" id="PTHR12147">
    <property type="entry name" value="METALLOPEPTIDASE M28 FAMILY MEMBER"/>
    <property type="match status" value="1"/>
</dbReference>
<evidence type="ECO:0000256" key="2">
    <source>
        <dbReference type="SAM" id="Phobius"/>
    </source>
</evidence>
<organism evidence="4 5">
    <name type="scientific">Virgisporangium aliadipatigenens</name>
    <dbReference type="NCBI Taxonomy" id="741659"/>
    <lineage>
        <taxon>Bacteria</taxon>
        <taxon>Bacillati</taxon>
        <taxon>Actinomycetota</taxon>
        <taxon>Actinomycetes</taxon>
        <taxon>Micromonosporales</taxon>
        <taxon>Micromonosporaceae</taxon>
        <taxon>Virgisporangium</taxon>
    </lineage>
</organism>
<dbReference type="GO" id="GO:0008235">
    <property type="term" value="F:metalloexopeptidase activity"/>
    <property type="evidence" value="ECO:0007669"/>
    <property type="project" value="InterPro"/>
</dbReference>
<feature type="transmembrane region" description="Helical" evidence="2">
    <location>
        <begin position="537"/>
        <end position="559"/>
    </location>
</feature>
<keyword evidence="2" id="KW-0472">Membrane</keyword>
<dbReference type="InterPro" id="IPR045175">
    <property type="entry name" value="M28_fam"/>
</dbReference>
<keyword evidence="4" id="KW-0031">Aminopeptidase</keyword>
<feature type="transmembrane region" description="Helical" evidence="2">
    <location>
        <begin position="485"/>
        <end position="505"/>
    </location>
</feature>
<dbReference type="SUPFAM" id="SSF53187">
    <property type="entry name" value="Zn-dependent exopeptidases"/>
    <property type="match status" value="1"/>
</dbReference>
<accession>A0A8J3YN20</accession>
<proteinExistence type="predicted"/>
<feature type="transmembrane region" description="Helical" evidence="2">
    <location>
        <begin position="511"/>
        <end position="530"/>
    </location>
</feature>
<keyword evidence="2" id="KW-1133">Transmembrane helix</keyword>
<dbReference type="InterPro" id="IPR007484">
    <property type="entry name" value="Peptidase_M28"/>
</dbReference>
<dbReference type="Pfam" id="PF04389">
    <property type="entry name" value="Peptidase_M28"/>
    <property type="match status" value="1"/>
</dbReference>
<dbReference type="PANTHER" id="PTHR12147:SF26">
    <property type="entry name" value="PEPTIDASE M28 DOMAIN-CONTAINING PROTEIN"/>
    <property type="match status" value="1"/>
</dbReference>
<feature type="transmembrane region" description="Helical" evidence="2">
    <location>
        <begin position="458"/>
        <end position="478"/>
    </location>
</feature>
<keyword evidence="4" id="KW-0645">Protease</keyword>
<dbReference type="GO" id="GO:0004177">
    <property type="term" value="F:aminopeptidase activity"/>
    <property type="evidence" value="ECO:0007669"/>
    <property type="project" value="UniProtKB-KW"/>
</dbReference>
<feature type="domain" description="Peptidase M28" evidence="3">
    <location>
        <begin position="159"/>
        <end position="349"/>
    </location>
</feature>
<reference evidence="4" key="1">
    <citation type="submission" date="2021-01" db="EMBL/GenBank/DDBJ databases">
        <title>Whole genome shotgun sequence of Virgisporangium aliadipatigenens NBRC 105644.</title>
        <authorList>
            <person name="Komaki H."/>
            <person name="Tamura T."/>
        </authorList>
    </citation>
    <scope>NUCLEOTIDE SEQUENCE</scope>
    <source>
        <strain evidence="4">NBRC 105644</strain>
    </source>
</reference>
<name>A0A8J3YN20_9ACTN</name>
<keyword evidence="2" id="KW-0812">Transmembrane</keyword>
<evidence type="ECO:0000313" key="5">
    <source>
        <dbReference type="Proteomes" id="UP000619260"/>
    </source>
</evidence>
<dbReference type="Gene3D" id="3.40.630.10">
    <property type="entry name" value="Zn peptidases"/>
    <property type="match status" value="1"/>
</dbReference>
<dbReference type="GO" id="GO:0006508">
    <property type="term" value="P:proteolysis"/>
    <property type="evidence" value="ECO:0007669"/>
    <property type="project" value="InterPro"/>
</dbReference>
<evidence type="ECO:0000259" key="3">
    <source>
        <dbReference type="Pfam" id="PF04389"/>
    </source>
</evidence>